<comment type="caution">
    <text evidence="1">The sequence shown here is derived from an EMBL/GenBank/DDBJ whole genome shotgun (WGS) entry which is preliminary data.</text>
</comment>
<accession>A0A843ABQ9</accession>
<gene>
    <name evidence="1" type="ORF">ISP01_05365</name>
</gene>
<reference evidence="1" key="1">
    <citation type="submission" date="2020-10" db="EMBL/GenBank/DDBJ databases">
        <title>Dehalococcoides mccartyi of a TCE/Cr reducing biochatode.</title>
        <authorList>
            <person name="Matturro B."/>
        </authorList>
    </citation>
    <scope>NUCLEOTIDE SEQUENCE</scope>
    <source>
        <strain evidence="1">Bin4</strain>
    </source>
</reference>
<dbReference type="EMBL" id="JADIIN010000043">
    <property type="protein sequence ID" value="MBF4468817.1"/>
    <property type="molecule type" value="Genomic_DNA"/>
</dbReference>
<evidence type="ECO:0000313" key="1">
    <source>
        <dbReference type="EMBL" id="MBF4468817.1"/>
    </source>
</evidence>
<organism evidence="1 2">
    <name type="scientific">Methanobrevibacter arboriphilus</name>
    <dbReference type="NCBI Taxonomy" id="39441"/>
    <lineage>
        <taxon>Archaea</taxon>
        <taxon>Methanobacteriati</taxon>
        <taxon>Methanobacteriota</taxon>
        <taxon>Methanomada group</taxon>
        <taxon>Methanobacteria</taxon>
        <taxon>Methanobacteriales</taxon>
        <taxon>Methanobacteriaceae</taxon>
        <taxon>Methanobrevibacter</taxon>
    </lineage>
</organism>
<protein>
    <submittedName>
        <fullName evidence="1">Uncharacterized protein</fullName>
    </submittedName>
</protein>
<dbReference type="Proteomes" id="UP000658733">
    <property type="component" value="Unassembled WGS sequence"/>
</dbReference>
<dbReference type="RefSeq" id="WP_278522866.1">
    <property type="nucleotide sequence ID" value="NZ_JADIIN010000043.1"/>
</dbReference>
<sequence>MSEGLFRNTEIKQIDIGEHFTTFHLINKDKNVQYVKFDNERVSISMDEGELNVDIHINNIKPAKPSLALEEYLE</sequence>
<dbReference type="AlphaFoldDB" id="A0A843ABQ9"/>
<evidence type="ECO:0000313" key="2">
    <source>
        <dbReference type="Proteomes" id="UP000658733"/>
    </source>
</evidence>
<proteinExistence type="predicted"/>
<name>A0A843ABQ9_METAZ</name>